<reference evidence="2" key="1">
    <citation type="journal article" date="2012" name="PLoS Genet.">
        <title>Comparative Genomics of Plant-Associated Pseudomonas spp.: Insights into Diversity and Inheritance of Traits Involved in Multitrophic Interactions.</title>
        <authorList>
            <person name="Loper J.E."/>
            <person name="Hassan K.A."/>
            <person name="Mavrodi D.V."/>
            <person name="Davis E.W.II."/>
            <person name="Lim C.K."/>
            <person name="Shaffer B.T."/>
            <person name="Elbourne L.D."/>
            <person name="Stockwell V.O."/>
            <person name="Hartney S.L."/>
            <person name="Breakwell K."/>
            <person name="Henkels M.D."/>
            <person name="Tetu S.G."/>
            <person name="Rangel L.I."/>
            <person name="Kidarsa T.A."/>
            <person name="Wilson N.L."/>
            <person name="van de Mortel J.E."/>
            <person name="Song C."/>
            <person name="Blumhagen R."/>
            <person name="Radune D."/>
            <person name="Hostetler J.B."/>
            <person name="Brinkac L.M."/>
            <person name="Durkin A.S."/>
            <person name="Kluepfel D.A."/>
            <person name="Wechter W.P."/>
            <person name="Anderson A.J."/>
            <person name="Kim Y.C."/>
            <person name="Pierson L.S.III."/>
            <person name="Pierson E.A."/>
            <person name="Lindow S.E."/>
            <person name="Kobayashi D.Y."/>
            <person name="Raaijmakers J.M."/>
            <person name="Weller D.M."/>
            <person name="Thomashow L.S."/>
            <person name="Allen A.E."/>
            <person name="Paulsen I.T."/>
        </authorList>
    </citation>
    <scope>NUCLEOTIDE SEQUENCE [LARGE SCALE GENOMIC DNA]</scope>
    <source>
        <strain evidence="2">Q2-87</strain>
    </source>
</reference>
<evidence type="ECO:0000259" key="1">
    <source>
        <dbReference type="PROSITE" id="PS50206"/>
    </source>
</evidence>
<gene>
    <name evidence="2" type="ORF">PflQ2_1569</name>
</gene>
<comment type="caution">
    <text evidence="2">The sequence shown here is derived from an EMBL/GenBank/DDBJ whole genome shotgun (WGS) entry which is preliminary data.</text>
</comment>
<dbReference type="PATRIC" id="fig|1038922.3.peg.3952"/>
<sequence>MDARLHYTDISDILEGGLHAWLTEFIPLVRELGDAIHSSYLEVI</sequence>
<dbReference type="Proteomes" id="UP000007289">
    <property type="component" value="Chromosome"/>
</dbReference>
<name>J2YFS5_PSEFQ</name>
<evidence type="ECO:0000313" key="2">
    <source>
        <dbReference type="EMBL" id="EJL05764.1"/>
    </source>
</evidence>
<dbReference type="HOGENOM" id="CLU_3220847_0_0_6"/>
<dbReference type="InterPro" id="IPR001763">
    <property type="entry name" value="Rhodanese-like_dom"/>
</dbReference>
<dbReference type="InterPro" id="IPR007296">
    <property type="entry name" value="DUF403"/>
</dbReference>
<dbReference type="AlphaFoldDB" id="J2YFS5"/>
<dbReference type="Pfam" id="PF04168">
    <property type="entry name" value="Alpha-E"/>
    <property type="match status" value="1"/>
</dbReference>
<dbReference type="eggNOG" id="COG2307">
    <property type="taxonomic scope" value="Bacteria"/>
</dbReference>
<feature type="domain" description="Rhodanese" evidence="1">
    <location>
        <begin position="13"/>
        <end position="30"/>
    </location>
</feature>
<accession>J2YFS5</accession>
<organism evidence="2">
    <name type="scientific">Pseudomonas fluorescens (strain Q2-87)</name>
    <dbReference type="NCBI Taxonomy" id="1038922"/>
    <lineage>
        <taxon>Bacteria</taxon>
        <taxon>Pseudomonadati</taxon>
        <taxon>Pseudomonadota</taxon>
        <taxon>Gammaproteobacteria</taxon>
        <taxon>Pseudomonadales</taxon>
        <taxon>Pseudomonadaceae</taxon>
        <taxon>Pseudomonas</taxon>
    </lineage>
</organism>
<dbReference type="PROSITE" id="PS50206">
    <property type="entry name" value="RHODANESE_3"/>
    <property type="match status" value="1"/>
</dbReference>
<protein>
    <recommendedName>
        <fullName evidence="1">Rhodanese domain-containing protein</fullName>
    </recommendedName>
</protein>
<dbReference type="EMBL" id="AGBM01000001">
    <property type="protein sequence ID" value="EJL05764.1"/>
    <property type="molecule type" value="Genomic_DNA"/>
</dbReference>
<proteinExistence type="predicted"/>